<name>A0ABR1RGM1_9PEZI</name>
<protein>
    <submittedName>
        <fullName evidence="1">Uncharacterized protein</fullName>
    </submittedName>
</protein>
<sequence length="79" mass="8810">MTPEQEKSIIFNVMLKTNPGLSGGDWVEVASKVGLGHEIVREVHGLMVFTCYFCFPLPTHRSSILAFHWPSTFTNPAGF</sequence>
<evidence type="ECO:0000313" key="2">
    <source>
        <dbReference type="Proteomes" id="UP001396898"/>
    </source>
</evidence>
<gene>
    <name evidence="1" type="ORF">PG991_009797</name>
</gene>
<organism evidence="1 2">
    <name type="scientific">Apiospora marii</name>
    <dbReference type="NCBI Taxonomy" id="335849"/>
    <lineage>
        <taxon>Eukaryota</taxon>
        <taxon>Fungi</taxon>
        <taxon>Dikarya</taxon>
        <taxon>Ascomycota</taxon>
        <taxon>Pezizomycotina</taxon>
        <taxon>Sordariomycetes</taxon>
        <taxon>Xylariomycetidae</taxon>
        <taxon>Amphisphaeriales</taxon>
        <taxon>Apiosporaceae</taxon>
        <taxon>Apiospora</taxon>
    </lineage>
</organism>
<accession>A0ABR1RGM1</accession>
<evidence type="ECO:0000313" key="1">
    <source>
        <dbReference type="EMBL" id="KAK8012422.1"/>
    </source>
</evidence>
<comment type="caution">
    <text evidence="1">The sequence shown here is derived from an EMBL/GenBank/DDBJ whole genome shotgun (WGS) entry which is preliminary data.</text>
</comment>
<reference evidence="1 2" key="1">
    <citation type="submission" date="2023-01" db="EMBL/GenBank/DDBJ databases">
        <title>Analysis of 21 Apiospora genomes using comparative genomics revels a genus with tremendous synthesis potential of carbohydrate active enzymes and secondary metabolites.</title>
        <authorList>
            <person name="Sorensen T."/>
        </authorList>
    </citation>
    <scope>NUCLEOTIDE SEQUENCE [LARGE SCALE GENOMIC DNA]</scope>
    <source>
        <strain evidence="1 2">CBS 20057</strain>
    </source>
</reference>
<proteinExistence type="predicted"/>
<dbReference type="EMBL" id="JAQQWI010000015">
    <property type="protein sequence ID" value="KAK8012422.1"/>
    <property type="molecule type" value="Genomic_DNA"/>
</dbReference>
<keyword evidence="2" id="KW-1185">Reference proteome</keyword>
<dbReference type="Proteomes" id="UP001396898">
    <property type="component" value="Unassembled WGS sequence"/>
</dbReference>